<protein>
    <submittedName>
        <fullName evidence="1">ABC transporter ATP-binding protein</fullName>
    </submittedName>
</protein>
<keyword evidence="2" id="KW-1185">Reference proteome</keyword>
<organism evidence="1 2">
    <name type="scientific">Thetidibacter halocola</name>
    <dbReference type="NCBI Taxonomy" id="2827239"/>
    <lineage>
        <taxon>Bacteria</taxon>
        <taxon>Pseudomonadati</taxon>
        <taxon>Pseudomonadota</taxon>
        <taxon>Alphaproteobacteria</taxon>
        <taxon>Rhodobacterales</taxon>
        <taxon>Roseobacteraceae</taxon>
        <taxon>Thetidibacter</taxon>
    </lineage>
</organism>
<evidence type="ECO:0000313" key="1">
    <source>
        <dbReference type="EMBL" id="MBS0125744.1"/>
    </source>
</evidence>
<dbReference type="AlphaFoldDB" id="A0A8J7WG25"/>
<name>A0A8J7WG25_9RHOB</name>
<dbReference type="GO" id="GO:0005524">
    <property type="term" value="F:ATP binding"/>
    <property type="evidence" value="ECO:0007669"/>
    <property type="project" value="UniProtKB-KW"/>
</dbReference>
<keyword evidence="1" id="KW-0547">Nucleotide-binding</keyword>
<dbReference type="RefSeq" id="WP_212537714.1">
    <property type="nucleotide sequence ID" value="NZ_JAGTUU010000007.1"/>
</dbReference>
<proteinExistence type="predicted"/>
<accession>A0A8J7WG25</accession>
<dbReference type="EMBL" id="JAGTUU010000007">
    <property type="protein sequence ID" value="MBS0125744.1"/>
    <property type="molecule type" value="Genomic_DNA"/>
</dbReference>
<gene>
    <name evidence="1" type="ORF">KB874_16805</name>
</gene>
<dbReference type="Proteomes" id="UP000681356">
    <property type="component" value="Unassembled WGS sequence"/>
</dbReference>
<sequence length="201" mass="21827">MSALCDFLEDFSSTPASSTDMVPMIDEAEIEAHRLAAFEEGYRAGWDDAVKAQSADQAALSDGLRQALQDMSFTYHEAYGQMMTAITPLLEDLVQVLLPGMARATLGAHVVQTLKDLSHEIGALDVELAVSPDAMEAVAPLLEQDFGFPIRLVADSALSTEQADLRFGQSERQIDLAELLNTVTEAVQGFVHDQRRKTANG</sequence>
<comment type="caution">
    <text evidence="1">The sequence shown here is derived from an EMBL/GenBank/DDBJ whole genome shotgun (WGS) entry which is preliminary data.</text>
</comment>
<reference evidence="1" key="1">
    <citation type="submission" date="2021-04" db="EMBL/GenBank/DDBJ databases">
        <authorList>
            <person name="Yoon J."/>
        </authorList>
    </citation>
    <scope>NUCLEOTIDE SEQUENCE</scope>
    <source>
        <strain evidence="1">KMU-90</strain>
    </source>
</reference>
<evidence type="ECO:0000313" key="2">
    <source>
        <dbReference type="Proteomes" id="UP000681356"/>
    </source>
</evidence>
<keyword evidence="1" id="KW-0067">ATP-binding</keyword>